<feature type="signal peptide" evidence="2">
    <location>
        <begin position="1"/>
        <end position="19"/>
    </location>
</feature>
<organism evidence="4 5">
    <name type="scientific">Sporothrix bragantina</name>
    <dbReference type="NCBI Taxonomy" id="671064"/>
    <lineage>
        <taxon>Eukaryota</taxon>
        <taxon>Fungi</taxon>
        <taxon>Dikarya</taxon>
        <taxon>Ascomycota</taxon>
        <taxon>Pezizomycotina</taxon>
        <taxon>Sordariomycetes</taxon>
        <taxon>Sordariomycetidae</taxon>
        <taxon>Ophiostomatales</taxon>
        <taxon>Ophiostomataceae</taxon>
        <taxon>Sporothrix</taxon>
    </lineage>
</organism>
<evidence type="ECO:0000259" key="3">
    <source>
        <dbReference type="Pfam" id="PF12955"/>
    </source>
</evidence>
<dbReference type="PANTHER" id="PTHR36853">
    <property type="entry name" value="EXPRESSED PROTEIN"/>
    <property type="match status" value="1"/>
</dbReference>
<dbReference type="Pfam" id="PF12955">
    <property type="entry name" value="Vps3844_C"/>
    <property type="match status" value="1"/>
</dbReference>
<dbReference type="InterPro" id="IPR024382">
    <property type="entry name" value="Vps3844_C"/>
</dbReference>
<dbReference type="PANTHER" id="PTHR36853:SF1">
    <property type="entry name" value="DUF3844 DOMAIN-CONTAINING PROTEIN"/>
    <property type="match status" value="1"/>
</dbReference>
<keyword evidence="1" id="KW-0472">Membrane</keyword>
<feature type="transmembrane region" description="Helical" evidence="1">
    <location>
        <begin position="394"/>
        <end position="416"/>
    </location>
</feature>
<accession>A0ABP0CD48</accession>
<comment type="caution">
    <text evidence="4">The sequence shown here is derived from an EMBL/GenBank/DDBJ whole genome shotgun (WGS) entry which is preliminary data.</text>
</comment>
<gene>
    <name evidence="4" type="ORF">SBRCBS47491_007435</name>
</gene>
<feature type="domain" description="Vacuolar sorting protein Vps3844 C-terminal" evidence="3">
    <location>
        <begin position="313"/>
        <end position="429"/>
    </location>
</feature>
<keyword evidence="1" id="KW-0812">Transmembrane</keyword>
<protein>
    <recommendedName>
        <fullName evidence="3">Vacuolar sorting protein Vps3844 C-terminal domain-containing protein</fullName>
    </recommendedName>
</protein>
<proteinExistence type="predicted"/>
<sequence>MKFLTGLAVAASLASSAAAAAASAPVYLIRSASSTASSTDSTSASPDLPRQIVRQILLQRLDANDGSSFFDTLPRDFDPETALDLIRRFGGKMTPALFAESDNTAAPQPRELLVVVQGAKPEHVAALEAALPSTFAKPAFSVADPPSEAANSRLFVDELAGEGITAHLDASIADAIAAGVPESWANGVFVGLYDVKKDTKTVESLLAALPQIVALVESGVLDASFLLLPESSRFAQWKHWASNKGLKPAGAKIIAPKAKSHALPNTELRAREADSEFVISEDNSAPVIVKENSSPASLGSGINAFAASPIPGCFQSFNSCVTATNNCSEHGTCIDKYAANNGGIAGSIKEGEAVACFVCHCYKTLNRPEDSKGGLSTTQWAGNMCQKKDVSVPFWLITGFTVAIVGAVSFSIGLLFSVGEEKLPGVIGAGVSRTK</sequence>
<dbReference type="InterPro" id="IPR053065">
    <property type="entry name" value="Archenteron_Induction-Rel"/>
</dbReference>
<reference evidence="4 5" key="1">
    <citation type="submission" date="2024-01" db="EMBL/GenBank/DDBJ databases">
        <authorList>
            <person name="Allen C."/>
            <person name="Tagirdzhanova G."/>
        </authorList>
    </citation>
    <scope>NUCLEOTIDE SEQUENCE [LARGE SCALE GENOMIC DNA]</scope>
</reference>
<keyword evidence="5" id="KW-1185">Reference proteome</keyword>
<dbReference type="EMBL" id="CAWUHC010000084">
    <property type="protein sequence ID" value="CAK7229989.1"/>
    <property type="molecule type" value="Genomic_DNA"/>
</dbReference>
<keyword evidence="1" id="KW-1133">Transmembrane helix</keyword>
<feature type="chain" id="PRO_5046223542" description="Vacuolar sorting protein Vps3844 C-terminal domain-containing protein" evidence="2">
    <location>
        <begin position="20"/>
        <end position="435"/>
    </location>
</feature>
<evidence type="ECO:0000313" key="4">
    <source>
        <dbReference type="EMBL" id="CAK7229989.1"/>
    </source>
</evidence>
<dbReference type="Proteomes" id="UP001642406">
    <property type="component" value="Unassembled WGS sequence"/>
</dbReference>
<evidence type="ECO:0000313" key="5">
    <source>
        <dbReference type="Proteomes" id="UP001642406"/>
    </source>
</evidence>
<evidence type="ECO:0000256" key="1">
    <source>
        <dbReference type="SAM" id="Phobius"/>
    </source>
</evidence>
<evidence type="ECO:0000256" key="2">
    <source>
        <dbReference type="SAM" id="SignalP"/>
    </source>
</evidence>
<name>A0ABP0CD48_9PEZI</name>
<keyword evidence="2" id="KW-0732">Signal</keyword>